<name>A0A2Z6DXM5_HYDTE</name>
<dbReference type="EMBL" id="AP018558">
    <property type="protein sequence ID" value="BBD77231.1"/>
    <property type="molecule type" value="Genomic_DNA"/>
</dbReference>
<dbReference type="RefSeq" id="WP_170141278.1">
    <property type="nucleotide sequence ID" value="NZ_AP018558.1"/>
</dbReference>
<keyword evidence="4" id="KW-1185">Reference proteome</keyword>
<reference evidence="3 4" key="1">
    <citation type="submission" date="2018-04" db="EMBL/GenBank/DDBJ databases">
        <title>Complete genome sequence of Hydrogenophilus thermoluteolus TH-1.</title>
        <authorList>
            <person name="Arai H."/>
        </authorList>
    </citation>
    <scope>NUCLEOTIDE SEQUENCE [LARGE SCALE GENOMIC DNA]</scope>
    <source>
        <strain evidence="3 4">TH-1</strain>
    </source>
</reference>
<gene>
    <name evidence="3" type="ORF">HPTL_0964</name>
</gene>
<evidence type="ECO:0000259" key="2">
    <source>
        <dbReference type="Pfam" id="PF18810"/>
    </source>
</evidence>
<sequence length="445" mass="49986">MPAAPDLSAVLRQPFAEQAAFFRGKLGNLVPTAKWDDLWKSQHDRAFMVAGAAKADLLADLAEAVDKAIADGETLDKFRQRFGEIVQKHGWHGWTGEDSKAGRAWRTRIIYQTNLATSYAAGRLAQLRQAGFKYWVYKHSGAEHPRLQHKAWHGLTLPADHPFWQAHYPPNGWGCGCRVVGANGPAGAKLLGGDPSYDTPPPGWDAIDRRTGEPPGIDKGWGYMPGATAADRLHGLVPRMADNPPAGRPVLPPICPDSGAHAKGECPGPLPRPRPFDPGLLLPDGKPERYYIDAFLEVFGLRFGEDKIIEDVTGERLVIGTSLFIDRAKSARKGEPVYKVFKDGIRRRHMRMLAETILHPQEIWEQWEWIAAREWMGAREAMALRRRYIALWDVGGRDRPALSVFEFSPKRWWTGVTTFVPRDRPTMTADEYIAQQRTGKRRWPK</sequence>
<organism evidence="3 4">
    <name type="scientific">Hydrogenophilus thermoluteolus</name>
    <name type="common">Pseudomonas hydrogenothermophila</name>
    <dbReference type="NCBI Taxonomy" id="297"/>
    <lineage>
        <taxon>Bacteria</taxon>
        <taxon>Pseudomonadati</taxon>
        <taxon>Pseudomonadota</taxon>
        <taxon>Hydrogenophilia</taxon>
        <taxon>Hydrogenophilales</taxon>
        <taxon>Hydrogenophilaceae</taxon>
        <taxon>Hydrogenophilus</taxon>
    </lineage>
</organism>
<evidence type="ECO:0000313" key="3">
    <source>
        <dbReference type="EMBL" id="BBD77231.1"/>
    </source>
</evidence>
<dbReference type="InterPro" id="IPR006528">
    <property type="entry name" value="Phage_head_morphogenesis_dom"/>
</dbReference>
<accession>A0A2Z6DXM5</accession>
<evidence type="ECO:0000259" key="1">
    <source>
        <dbReference type="Pfam" id="PF04233"/>
    </source>
</evidence>
<dbReference type="Pfam" id="PF18810">
    <property type="entry name" value="PBECR2"/>
    <property type="match status" value="1"/>
</dbReference>
<feature type="domain" description="Phage-Barnase-EndoU-ColicinE5/D-RelE like nuclease 2" evidence="2">
    <location>
        <begin position="294"/>
        <end position="443"/>
    </location>
</feature>
<dbReference type="Pfam" id="PF04233">
    <property type="entry name" value="Phage_Mu_F"/>
    <property type="match status" value="1"/>
</dbReference>
<dbReference type="Proteomes" id="UP000262004">
    <property type="component" value="Chromosome"/>
</dbReference>
<protein>
    <submittedName>
        <fullName evidence="3">Virion morphogenesis protein</fullName>
    </submittedName>
</protein>
<dbReference type="AlphaFoldDB" id="A0A2Z6DXM5"/>
<feature type="domain" description="Phage head morphogenesis" evidence="1">
    <location>
        <begin position="61"/>
        <end position="179"/>
    </location>
</feature>
<evidence type="ECO:0000313" key="4">
    <source>
        <dbReference type="Proteomes" id="UP000262004"/>
    </source>
</evidence>
<dbReference type="InterPro" id="IPR041110">
    <property type="entry name" value="PBECR2"/>
</dbReference>
<dbReference type="KEGG" id="htl:HPTL_0964"/>
<proteinExistence type="predicted"/>